<organism evidence="1 2">
    <name type="scientific">Mya arenaria</name>
    <name type="common">Soft-shell clam</name>
    <dbReference type="NCBI Taxonomy" id="6604"/>
    <lineage>
        <taxon>Eukaryota</taxon>
        <taxon>Metazoa</taxon>
        <taxon>Spiralia</taxon>
        <taxon>Lophotrochozoa</taxon>
        <taxon>Mollusca</taxon>
        <taxon>Bivalvia</taxon>
        <taxon>Autobranchia</taxon>
        <taxon>Heteroconchia</taxon>
        <taxon>Euheterodonta</taxon>
        <taxon>Imparidentia</taxon>
        <taxon>Neoheterodontei</taxon>
        <taxon>Myida</taxon>
        <taxon>Myoidea</taxon>
        <taxon>Myidae</taxon>
        <taxon>Mya</taxon>
    </lineage>
</organism>
<dbReference type="PANTHER" id="PTHR46880:SF5">
    <property type="entry name" value="DUF4371 DOMAIN-CONTAINING PROTEIN"/>
    <property type="match status" value="1"/>
</dbReference>
<proteinExistence type="predicted"/>
<keyword evidence="2" id="KW-1185">Reference proteome</keyword>
<evidence type="ECO:0000313" key="1">
    <source>
        <dbReference type="EMBL" id="WAR09932.1"/>
    </source>
</evidence>
<evidence type="ECO:0000313" key="2">
    <source>
        <dbReference type="Proteomes" id="UP001164746"/>
    </source>
</evidence>
<feature type="non-terminal residue" evidence="1">
    <location>
        <position position="1"/>
    </location>
</feature>
<dbReference type="SUPFAM" id="SSF53098">
    <property type="entry name" value="Ribonuclease H-like"/>
    <property type="match status" value="1"/>
</dbReference>
<accession>A0ABY7ELQ9</accession>
<dbReference type="InterPro" id="IPR012337">
    <property type="entry name" value="RNaseH-like_sf"/>
</dbReference>
<dbReference type="PANTHER" id="PTHR46880">
    <property type="entry name" value="RAS-ASSOCIATING DOMAIN-CONTAINING PROTEIN"/>
    <property type="match status" value="1"/>
</dbReference>
<protein>
    <recommendedName>
        <fullName evidence="3">DUF4371 domain-containing protein</fullName>
    </recommendedName>
</protein>
<evidence type="ECO:0008006" key="3">
    <source>
        <dbReference type="Google" id="ProtNLM"/>
    </source>
</evidence>
<dbReference type="Proteomes" id="UP001164746">
    <property type="component" value="Chromosome 7"/>
</dbReference>
<sequence>GITAGYKWTNKWKKKNSGHKTGYNPKWKEGRPWLQYKIEDDNGCKTGALYCAICTKYKQTSSTGPRAWVDRLDKIKEHENSAQHNAALSESLNNTLDDMAARINTEAGEAILNALHVLKFILDKIFLSIYLTDLCIKVGSPSLANLRLAKIANYTSWDIVNELLQILSDEVQDEITRHACSSDSFAIMVNEVCDLTTTKHMAVCCRYINDEGVVQTSFLSDKPIASTTANNLVENIVQQVEDSGLNMAHMTGFASDGAAVFTGRKTGFGNLDKTLENLYFYYKYSSARKASLHAIQEAFNEVPVAPKQAKHHRWLSHENAVKSVVRSYRCIVADLEAGREACQKVDVALAKLERLRDGGNWL</sequence>
<dbReference type="EMBL" id="CP111018">
    <property type="protein sequence ID" value="WAR09932.1"/>
    <property type="molecule type" value="Genomic_DNA"/>
</dbReference>
<gene>
    <name evidence="1" type="ORF">MAR_035008</name>
</gene>
<name>A0ABY7ELQ9_MYAAR</name>
<reference evidence="1" key="1">
    <citation type="submission" date="2022-11" db="EMBL/GenBank/DDBJ databases">
        <title>Centuries of genome instability and evolution in soft-shell clam transmissible cancer (bioRxiv).</title>
        <authorList>
            <person name="Hart S.F.M."/>
            <person name="Yonemitsu M.A."/>
            <person name="Giersch R.M."/>
            <person name="Beal B.F."/>
            <person name="Arriagada G."/>
            <person name="Davis B.W."/>
            <person name="Ostrander E.A."/>
            <person name="Goff S.P."/>
            <person name="Metzger M.J."/>
        </authorList>
    </citation>
    <scope>NUCLEOTIDE SEQUENCE</scope>
    <source>
        <strain evidence="1">MELC-2E11</strain>
        <tissue evidence="1">Siphon/mantle</tissue>
    </source>
</reference>